<dbReference type="AlphaFoldDB" id="A0A9N7U456"/>
<organism evidence="1 2">
    <name type="scientific">Pleuronectes platessa</name>
    <name type="common">European plaice</name>
    <dbReference type="NCBI Taxonomy" id="8262"/>
    <lineage>
        <taxon>Eukaryota</taxon>
        <taxon>Metazoa</taxon>
        <taxon>Chordata</taxon>
        <taxon>Craniata</taxon>
        <taxon>Vertebrata</taxon>
        <taxon>Euteleostomi</taxon>
        <taxon>Actinopterygii</taxon>
        <taxon>Neopterygii</taxon>
        <taxon>Teleostei</taxon>
        <taxon>Neoteleostei</taxon>
        <taxon>Acanthomorphata</taxon>
        <taxon>Carangaria</taxon>
        <taxon>Pleuronectiformes</taxon>
        <taxon>Pleuronectoidei</taxon>
        <taxon>Pleuronectidae</taxon>
        <taxon>Pleuronectes</taxon>
    </lineage>
</organism>
<sequence length="373" mass="41886">MLLNLRIAFKERGSKFLVSLKTSSQQNTGSSSTRPTRTTRWPTTICVKTKQSSEDLAAYAIQHLANIESTDMRRKFSKELTYKIYHHLVGPTFTMFAKHCSFSGSVITESLSKADFKLSGFPPQVLYVKTEDAVQRFVQQVLLCMKNNLFENTNNIETLAGVMADIELIITNMVNTDENTGSRSGSSRISFSGSCKSLFSAVVPSIIHNKVDPEVDVEPMKSLENMDFIVALSKKTHRKLKNLKKPTDISTVSKSLSDWLENKIHIPEAADKKSIAMAVVEDLLCRFCSPDVLWEAGLTSDHKTFDDAVITYLYLDLNDQRNQKKRGIHRIYASAIKALTHSSLLKRMSGARAVPLTIDLDCIKLYNYTQLAE</sequence>
<gene>
    <name evidence="1" type="ORF">PLEPLA_LOCUS10931</name>
</gene>
<reference evidence="1" key="1">
    <citation type="submission" date="2020-03" db="EMBL/GenBank/DDBJ databases">
        <authorList>
            <person name="Weist P."/>
        </authorList>
    </citation>
    <scope>NUCLEOTIDE SEQUENCE</scope>
</reference>
<protein>
    <submittedName>
        <fullName evidence="1">Uncharacterized protein</fullName>
    </submittedName>
</protein>
<keyword evidence="2" id="KW-1185">Reference proteome</keyword>
<comment type="caution">
    <text evidence="1">The sequence shown here is derived from an EMBL/GenBank/DDBJ whole genome shotgun (WGS) entry which is preliminary data.</text>
</comment>
<proteinExistence type="predicted"/>
<evidence type="ECO:0000313" key="1">
    <source>
        <dbReference type="EMBL" id="CAB1423013.1"/>
    </source>
</evidence>
<name>A0A9N7U456_PLEPL</name>
<dbReference type="EMBL" id="CADEAL010000628">
    <property type="protein sequence ID" value="CAB1423013.1"/>
    <property type="molecule type" value="Genomic_DNA"/>
</dbReference>
<evidence type="ECO:0000313" key="2">
    <source>
        <dbReference type="Proteomes" id="UP001153269"/>
    </source>
</evidence>
<dbReference type="Proteomes" id="UP001153269">
    <property type="component" value="Unassembled WGS sequence"/>
</dbReference>
<accession>A0A9N7U456</accession>